<evidence type="ECO:0000256" key="5">
    <source>
        <dbReference type="ARBA" id="ARBA00023316"/>
    </source>
</evidence>
<keyword evidence="9" id="KW-0732">Signal</keyword>
<dbReference type="FunFam" id="3.40.50.2000:FF:000052">
    <property type="entry name" value="Alpha-1,3-glucan synthase Ags2"/>
    <property type="match status" value="1"/>
</dbReference>
<dbReference type="VEuPathDB" id="FungiDB:A1O9_02777"/>
<feature type="region of interest" description="Disordered" evidence="7">
    <location>
        <begin position="1778"/>
        <end position="1801"/>
    </location>
</feature>
<keyword evidence="12" id="KW-1185">Reference proteome</keyword>
<feature type="chain" id="PRO_5001681725" description="alpha-1,3-glucan synthase" evidence="9">
    <location>
        <begin position="19"/>
        <end position="2491"/>
    </location>
</feature>
<dbReference type="OrthoDB" id="512920at2759"/>
<evidence type="ECO:0000256" key="2">
    <source>
        <dbReference type="ARBA" id="ARBA00012688"/>
    </source>
</evidence>
<feature type="domain" description="Glycosyl hydrolase family 13 catalytic" evidence="10">
    <location>
        <begin position="64"/>
        <end position="520"/>
    </location>
</feature>
<keyword evidence="8" id="KW-1133">Transmembrane helix</keyword>
<dbReference type="SUPFAM" id="SSF53756">
    <property type="entry name" value="UDP-Glycosyltransferase/glycogen phosphorylase"/>
    <property type="match status" value="1"/>
</dbReference>
<protein>
    <recommendedName>
        <fullName evidence="2">alpha-1,3-glucan synthase</fullName>
        <ecNumber evidence="2">2.4.1.183</ecNumber>
    </recommendedName>
</protein>
<dbReference type="GeneID" id="25277718"/>
<accession>A0A072PN86</accession>
<feature type="transmembrane region" description="Helical" evidence="8">
    <location>
        <begin position="2149"/>
        <end position="2169"/>
    </location>
</feature>
<feature type="compositionally biased region" description="Acidic residues" evidence="7">
    <location>
        <begin position="1785"/>
        <end position="1797"/>
    </location>
</feature>
<dbReference type="InterPro" id="IPR013534">
    <property type="entry name" value="Starch_synth_cat_dom"/>
</dbReference>
<feature type="signal peptide" evidence="9">
    <location>
        <begin position="1"/>
        <end position="18"/>
    </location>
</feature>
<feature type="transmembrane region" description="Helical" evidence="8">
    <location>
        <begin position="2348"/>
        <end position="2369"/>
    </location>
</feature>
<dbReference type="Proteomes" id="UP000027920">
    <property type="component" value="Unassembled WGS sequence"/>
</dbReference>
<feature type="compositionally biased region" description="Low complexity" evidence="7">
    <location>
        <begin position="1722"/>
        <end position="1732"/>
    </location>
</feature>
<evidence type="ECO:0000256" key="8">
    <source>
        <dbReference type="SAM" id="Phobius"/>
    </source>
</evidence>
<proteinExistence type="inferred from homology"/>
<reference evidence="11 12" key="1">
    <citation type="submission" date="2013-03" db="EMBL/GenBank/DDBJ databases">
        <title>The Genome Sequence of Exophiala aquamarina CBS 119918.</title>
        <authorList>
            <consortium name="The Broad Institute Genomics Platform"/>
            <person name="Cuomo C."/>
            <person name="de Hoog S."/>
            <person name="Gorbushina A."/>
            <person name="Walker B."/>
            <person name="Young S.K."/>
            <person name="Zeng Q."/>
            <person name="Gargeya S."/>
            <person name="Fitzgerald M."/>
            <person name="Haas B."/>
            <person name="Abouelleil A."/>
            <person name="Allen A.W."/>
            <person name="Alvarado L."/>
            <person name="Arachchi H.M."/>
            <person name="Berlin A.M."/>
            <person name="Chapman S.B."/>
            <person name="Gainer-Dewar J."/>
            <person name="Goldberg J."/>
            <person name="Griggs A."/>
            <person name="Gujja S."/>
            <person name="Hansen M."/>
            <person name="Howarth C."/>
            <person name="Imamovic A."/>
            <person name="Ireland A."/>
            <person name="Larimer J."/>
            <person name="McCowan C."/>
            <person name="Murphy C."/>
            <person name="Pearson M."/>
            <person name="Poon T.W."/>
            <person name="Priest M."/>
            <person name="Roberts A."/>
            <person name="Saif S."/>
            <person name="Shea T."/>
            <person name="Sisk P."/>
            <person name="Sykes S."/>
            <person name="Wortman J."/>
            <person name="Nusbaum C."/>
            <person name="Birren B."/>
        </authorList>
    </citation>
    <scope>NUCLEOTIDE SEQUENCE [LARGE SCALE GENOMIC DNA]</scope>
    <source>
        <strain evidence="11 12">CBS 119918</strain>
    </source>
</reference>
<feature type="region of interest" description="Disordered" evidence="7">
    <location>
        <begin position="1708"/>
        <end position="1760"/>
    </location>
</feature>
<dbReference type="InterPro" id="IPR058658">
    <property type="entry name" value="Mok11-13/Ags1-like_Ig_2"/>
</dbReference>
<comment type="similarity">
    <text evidence="1">Belongs to the glycosyltransferase group 1 family.</text>
</comment>
<feature type="region of interest" description="Disordered" evidence="7">
    <location>
        <begin position="1841"/>
        <end position="1865"/>
    </location>
</feature>
<sequence>MSALLLFLYALFFTISSAFRYDEAYVQYNLNENKTATDPLDYWGEWTGHTYTPSPENWRFPWYTLFLDRFVNGDPTNDNINGTTFEHDTNSNQMRHGGDLQGLVDTLDYLQGMGIKGLYIAGSPFINSPWGYDQYSPLDLSILDQHFGNIQMWRTAIQEIHARNMYVVLDNTFATLGDLIGFDGYLNATTPFRLDEHEVQWKSGRQYYDFSIGNEYNKTCEYPKFWLETGYPVDEEVTKEMVGCYDSDFDQYGDTEAFGVFPDWRRQLSKFASVQDRLREWHEPVRRKLENFYCMLIAQLDIDGYRYDKATQSTVDAMGFMNDAMRQCARRHGKENFFLPGEITGGNVFGSLFIGRGRQPDMLPDNLTAAVTMTNNSDDKYFLRAPEHGGLDAGAFHYTVYRTLTRFLGMDGNLEAGYDAPPNWVDMWNDFLLTNDFVNPNTGKFDPRHMFGVTNQDVFRWPAITNGVRRQLLGHFVTTIELPGAPLLLWGEEQAFYVLDNTASNYIFGRQAMSSATAWQTHGCYSLSSTQYYRMPLDAALNGCHDDSVSFDHRDPSHPVRNIIHHMNQLRDQFPVLQDGFFLQQLSNQTQQVQYPGSNKVTTETGMWSVLRSIFPEHQDLSGAGAGNLPVWLLYSNTNDSRTWEFDCSNNDTALNTTSLIAPYDAGTTVKNLFHPYDEHTLIESVHSLGINGSDQPNGCLAKLSMEAYDYRAYVPISQWVGPKPMITKFSPGHDARIHSTVAPNGTESVAVELQFSVEMNCESVTNSIMLNSTTETGLSPTIDAASVNCTVMSTPETLDYVGAISSTWSWSARLNGVANGIHAITVRNATTEGGEQYTNAVDKFLFRIGQLDNPIVFTRSANYSSTLFSKNDNGSLILSHSAAGADQWRYSTNWGSSFSNWLPYEGGETQIEEQPWSGTNLQNWKGTHVRVEYFSRFAGSSDHIQQADLDSHTPRRFPHLFLNGPYNQYGFDAGLDNEMKLTDNSTWEHHFMTEWSLSGTLAQVNVWGINPDGQPDQTYVLGDADGDSVLDRLPPSSLSSVVLNITQPPPKPHLGWRIVINDGTMRFALQPSGNMYNQMILYILLWIVPVFMAAVAVWAFMQSFYSVKFNEIGISEKASLIPAIFKKHFKKLADEETGPGIVGKFTRKEKFLQPTDTVINQERRRTVIIATMEYDIEDWQIKIKIGGLGVMAQLMGKNLGHQDLIWVVPCVGGVDYPEDQTAEPMTVTILGKPYEVQVQYHVLRNITYVLLDAPVFRQQTKSEPYPPRMDDLSSAIYYSAWNQCISQAINRFPVDLYHINDYHGSVAPLYLLPRTIPACLSLHNAEFQGLWPMRTKREREEVCSVFNLSSELVQRYVQFGEVFNLLHAGASYLRVHQQGFGAVGVSKKYGKRSYARYPIFWGLKKVGKLPNPDPSDTGEWDKKLPKQEDIRIDPVFEAARPELKRQAQEWAGLEQNPRAELFVFVGRWSMQKGIDLIADVFPSVLEANPNVQLITIGPVIDLYGKFAAMKLDKMMKLYPGRVFSKPVFTALPPFIFSGAEFALIPSRDEPFGLVAVEFGRKGALGVGARVGGLGQMPGWWYTVESVSTVHLIHQFKQAIEEALSSKSDVRALMRARSSLQRFPVASWVEDLEILQSTAVKIHDKVEASKRHLATGEMMRPISGRTTPAMSGAATPSGWQTPVFGQSKAATHAALSSLAARLKHIGHNREQSHDNSSNTATGLSRSASLGSRRGPGHITVHDHHEGEESSTPTILPPVPDVEGDDTGLGTAVMRYGEGTDHASDQEDSNFEDDDEDDHITMPTQTRGRYERVPANGDGPITPPWDRTFGFSRTPGLELAQYPKQRPSPYGSPSIPGTPHPEPETGLLAPPRALAEGNNRISASPSMLSISSIVGEKTDFKLQKVDPFFTDSNGEFSRAFEKKLESLNGNNSESTTCIEEFLVKSEKTWFTSFRDAKLGRHQHTPSAQESRFTSAAPSIYGGQSEHDSEGQEHDSNNLADEFLLGKDYVPPSGVRNWMQIRIGDWPVYAFFMAFGQIIAANSYQITLLTGEVGQTASKLYVIASIYLATSICWWILFRRFSSVLCLSLPFFFYGLAFVLIGLAHYASTVSERGWVQNVGTAFYAVASSSGSIFFALNFGDEGGAQVKAWVFRACVIQGTQQIYVVALWYWGSYLNKSHNDGLLKSSDPITNSWKITAITLPIAGLLWAVGLLMWFGLPTYYRQAPGKMPSFYKSLSRRKIVLWFFATVLIQNFFLSAPYGRNWSFLWSSPHTSTWQVVVLVAVFFIGFWAGILWILGMLSKSHSWILPLFAIGLGAPRWAQIWWATSNIGLYLPWAGGYTTGALLSRALWLWLGTLDALQGVGLGMILLATLTRVHVAFTLIMAQVLGSVATIVARACAPNNIGPGPISPDISAGFGSIFQAWFWVGLIANLSICVGYFMVSYIALITSCLESSFADIYGSFIAKNSSASLDDRAFEECDDVRWDTDFIDSL</sequence>
<keyword evidence="3" id="KW-0328">Glycosyltransferase</keyword>
<feature type="transmembrane region" description="Helical" evidence="8">
    <location>
        <begin position="2117"/>
        <end position="2137"/>
    </location>
</feature>
<evidence type="ECO:0000256" key="7">
    <source>
        <dbReference type="SAM" id="MobiDB-lite"/>
    </source>
</evidence>
<dbReference type="EC" id="2.4.1.183" evidence="2"/>
<keyword evidence="4" id="KW-0808">Transferase</keyword>
<dbReference type="InterPro" id="IPR058657">
    <property type="entry name" value="Mok11-13/Ags1-like_Ig"/>
</dbReference>
<dbReference type="Pfam" id="PF08323">
    <property type="entry name" value="Glyco_transf_5"/>
    <property type="match status" value="1"/>
</dbReference>
<gene>
    <name evidence="11" type="ORF">A1O9_02777</name>
</gene>
<keyword evidence="8" id="KW-0812">Transmembrane</keyword>
<evidence type="ECO:0000313" key="11">
    <source>
        <dbReference type="EMBL" id="KEF61212.1"/>
    </source>
</evidence>
<evidence type="ECO:0000256" key="9">
    <source>
        <dbReference type="SAM" id="SignalP"/>
    </source>
</evidence>
<evidence type="ECO:0000256" key="3">
    <source>
        <dbReference type="ARBA" id="ARBA00022676"/>
    </source>
</evidence>
<dbReference type="InterPro" id="IPR058654">
    <property type="entry name" value="Mok11-14/Ags1-like_TM"/>
</dbReference>
<dbReference type="STRING" id="1182545.A0A072PN86"/>
<evidence type="ECO:0000256" key="1">
    <source>
        <dbReference type="ARBA" id="ARBA00006122"/>
    </source>
</evidence>
<dbReference type="PANTHER" id="PTHR47182">
    <property type="entry name" value="CELL WALL ALPHA-1,3-GLUCAN SYNTHASE AGS1-RELATED"/>
    <property type="match status" value="1"/>
</dbReference>
<dbReference type="GO" id="GO:0070600">
    <property type="term" value="P:fungal-type cell wall (1-&gt;3)-alpha-glucan biosynthetic process"/>
    <property type="evidence" value="ECO:0007669"/>
    <property type="project" value="TreeGrafter"/>
</dbReference>
<dbReference type="Pfam" id="PF26122">
    <property type="entry name" value="CBM_Mok13"/>
    <property type="match status" value="1"/>
</dbReference>
<dbReference type="CDD" id="cd11323">
    <property type="entry name" value="AmyAc_AGS"/>
    <property type="match status" value="1"/>
</dbReference>
<name>A0A072PN86_9EURO</name>
<keyword evidence="5" id="KW-0961">Cell wall biogenesis/degradation</keyword>
<evidence type="ECO:0000256" key="4">
    <source>
        <dbReference type="ARBA" id="ARBA00022679"/>
    </source>
</evidence>
<dbReference type="SMART" id="SM00642">
    <property type="entry name" value="Aamy"/>
    <property type="match status" value="1"/>
</dbReference>
<feature type="transmembrane region" description="Helical" evidence="8">
    <location>
        <begin position="1080"/>
        <end position="1102"/>
    </location>
</feature>
<dbReference type="Pfam" id="PF26114">
    <property type="entry name" value="Ig_2_Mok13"/>
    <property type="match status" value="1"/>
</dbReference>
<feature type="transmembrane region" description="Helical" evidence="8">
    <location>
        <begin position="2276"/>
        <end position="2298"/>
    </location>
</feature>
<dbReference type="SUPFAM" id="SSF51445">
    <property type="entry name" value="(Trans)glycosidases"/>
    <property type="match status" value="1"/>
</dbReference>
<comment type="catalytic activity">
    <reaction evidence="6">
        <text>[(1-&gt;3)-alpha-D-glucosyl](n) + UDP-alpha-D-glucose = [(1-&gt;3)-alpha-D-glucosyl](n+1) + UDP + H(+)</text>
        <dbReference type="Rhea" id="RHEA:19749"/>
        <dbReference type="Rhea" id="RHEA-COMP:11150"/>
        <dbReference type="Rhea" id="RHEA-COMP:11151"/>
        <dbReference type="ChEBI" id="CHEBI:15378"/>
        <dbReference type="ChEBI" id="CHEBI:28100"/>
        <dbReference type="ChEBI" id="CHEBI:58223"/>
        <dbReference type="ChEBI" id="CHEBI:58885"/>
        <dbReference type="EC" id="2.4.1.183"/>
    </reaction>
</comment>
<dbReference type="EMBL" id="AMGV01000002">
    <property type="protein sequence ID" value="KEF61212.1"/>
    <property type="molecule type" value="Genomic_DNA"/>
</dbReference>
<dbReference type="FunFam" id="3.20.20.80:FF:000073">
    <property type="entry name" value="Alpha-1,3-glucan synthase Ags2"/>
    <property type="match status" value="1"/>
</dbReference>
<dbReference type="InterPro" id="IPR058655">
    <property type="entry name" value="Mok11-14/Ags1-like"/>
</dbReference>
<dbReference type="GO" id="GO:0047657">
    <property type="term" value="F:alpha-1,3-glucan synthase activity"/>
    <property type="evidence" value="ECO:0007669"/>
    <property type="project" value="UniProtKB-EC"/>
</dbReference>
<dbReference type="Pfam" id="PF26111">
    <property type="entry name" value="Ig_Mok13"/>
    <property type="match status" value="1"/>
</dbReference>
<evidence type="ECO:0000256" key="6">
    <source>
        <dbReference type="ARBA" id="ARBA00048960"/>
    </source>
</evidence>
<dbReference type="InterPro" id="IPR006047">
    <property type="entry name" value="GH13_cat_dom"/>
</dbReference>
<dbReference type="Pfam" id="PF26108">
    <property type="entry name" value="GH_Mok13"/>
    <property type="match status" value="1"/>
</dbReference>
<feature type="transmembrane region" description="Helical" evidence="8">
    <location>
        <begin position="2082"/>
        <end position="2105"/>
    </location>
</feature>
<dbReference type="InterPro" id="IPR058656">
    <property type="entry name" value="Mok11-13/Ags1-like_GH"/>
</dbReference>
<feature type="transmembrane region" description="Helical" evidence="8">
    <location>
        <begin position="2194"/>
        <end position="2219"/>
    </location>
</feature>
<dbReference type="Gene3D" id="3.20.20.80">
    <property type="entry name" value="Glycosidases"/>
    <property type="match status" value="2"/>
</dbReference>
<dbReference type="RefSeq" id="XP_013263802.1">
    <property type="nucleotide sequence ID" value="XM_013408348.1"/>
</dbReference>
<feature type="transmembrane region" description="Helical" evidence="8">
    <location>
        <begin position="2305"/>
        <end position="2324"/>
    </location>
</feature>
<dbReference type="Pfam" id="PF00128">
    <property type="entry name" value="Alpha-amylase"/>
    <property type="match status" value="1"/>
</dbReference>
<comment type="caution">
    <text evidence="11">The sequence shown here is derived from an EMBL/GenBank/DDBJ whole genome shotgun (WGS) entry which is preliminary data.</text>
</comment>
<dbReference type="PANTHER" id="PTHR47182:SF2">
    <property type="entry name" value="CELL WALL ALPHA-1,3-GLUCAN SYNTHASE AGS1"/>
    <property type="match status" value="1"/>
</dbReference>
<evidence type="ECO:0000259" key="10">
    <source>
        <dbReference type="SMART" id="SM00642"/>
    </source>
</evidence>
<organism evidence="11 12">
    <name type="scientific">Exophiala aquamarina CBS 119918</name>
    <dbReference type="NCBI Taxonomy" id="1182545"/>
    <lineage>
        <taxon>Eukaryota</taxon>
        <taxon>Fungi</taxon>
        <taxon>Dikarya</taxon>
        <taxon>Ascomycota</taxon>
        <taxon>Pezizomycotina</taxon>
        <taxon>Eurotiomycetes</taxon>
        <taxon>Chaetothyriomycetidae</taxon>
        <taxon>Chaetothyriales</taxon>
        <taxon>Herpotrichiellaceae</taxon>
        <taxon>Exophiala</taxon>
    </lineage>
</organism>
<dbReference type="InterPro" id="IPR017853">
    <property type="entry name" value="GH"/>
</dbReference>
<dbReference type="Pfam" id="PF00534">
    <property type="entry name" value="Glycos_transf_1"/>
    <property type="match status" value="1"/>
</dbReference>
<feature type="transmembrane region" description="Helical" evidence="8">
    <location>
        <begin position="2056"/>
        <end position="2075"/>
    </location>
</feature>
<dbReference type="InterPro" id="IPR058659">
    <property type="entry name" value="Mok11-13/Ags1-like_CBM"/>
</dbReference>
<feature type="transmembrane region" description="Helical" evidence="8">
    <location>
        <begin position="2421"/>
        <end position="2445"/>
    </location>
</feature>
<feature type="transmembrane region" description="Helical" evidence="8">
    <location>
        <begin position="2376"/>
        <end position="2396"/>
    </location>
</feature>
<dbReference type="HOGENOM" id="CLU_000488_0_0_1"/>
<dbReference type="Gene3D" id="3.40.50.2000">
    <property type="entry name" value="Glycogen Phosphorylase B"/>
    <property type="match status" value="2"/>
</dbReference>
<keyword evidence="8" id="KW-0472">Membrane</keyword>
<dbReference type="GO" id="GO:0009277">
    <property type="term" value="C:fungal-type cell wall"/>
    <property type="evidence" value="ECO:0007669"/>
    <property type="project" value="TreeGrafter"/>
</dbReference>
<evidence type="ECO:0000313" key="12">
    <source>
        <dbReference type="Proteomes" id="UP000027920"/>
    </source>
</evidence>
<feature type="transmembrane region" description="Helical" evidence="8">
    <location>
        <begin position="2239"/>
        <end position="2256"/>
    </location>
</feature>
<dbReference type="Pfam" id="PF26127">
    <property type="entry name" value="12TM_Mok13"/>
    <property type="match status" value="1"/>
</dbReference>
<dbReference type="InterPro" id="IPR001296">
    <property type="entry name" value="Glyco_trans_1"/>
</dbReference>
<dbReference type="FunFam" id="3.40.50.2000:FF:000058">
    <property type="entry name" value="Alpha-1,3-glucan synthase Ags1"/>
    <property type="match status" value="1"/>
</dbReference>
<feature type="transmembrane region" description="Helical" evidence="8">
    <location>
        <begin position="2024"/>
        <end position="2044"/>
    </location>
</feature>